<dbReference type="PANTHER" id="PTHR35889">
    <property type="entry name" value="CYCLOINULO-OLIGOSACCHARIDE FRUCTANOTRANSFERASE-RELATED"/>
    <property type="match status" value="1"/>
</dbReference>
<evidence type="ECO:0000259" key="2">
    <source>
        <dbReference type="Pfam" id="PF07587"/>
    </source>
</evidence>
<dbReference type="AlphaFoldDB" id="A0A518DXK2"/>
<evidence type="ECO:0000313" key="3">
    <source>
        <dbReference type="EMBL" id="QDU96579.1"/>
    </source>
</evidence>
<evidence type="ECO:0008006" key="5">
    <source>
        <dbReference type="Google" id="ProtNLM"/>
    </source>
</evidence>
<organism evidence="3 4">
    <name type="scientific">Lignipirellula cremea</name>
    <dbReference type="NCBI Taxonomy" id="2528010"/>
    <lineage>
        <taxon>Bacteria</taxon>
        <taxon>Pseudomonadati</taxon>
        <taxon>Planctomycetota</taxon>
        <taxon>Planctomycetia</taxon>
        <taxon>Pirellulales</taxon>
        <taxon>Pirellulaceae</taxon>
        <taxon>Lignipirellula</taxon>
    </lineage>
</organism>
<dbReference type="PANTHER" id="PTHR35889:SF3">
    <property type="entry name" value="F-BOX DOMAIN-CONTAINING PROTEIN"/>
    <property type="match status" value="1"/>
</dbReference>
<evidence type="ECO:0000313" key="4">
    <source>
        <dbReference type="Proteomes" id="UP000317648"/>
    </source>
</evidence>
<proteinExistence type="predicted"/>
<dbReference type="InterPro" id="IPR011444">
    <property type="entry name" value="DUF1549"/>
</dbReference>
<name>A0A518DXK2_9BACT</name>
<dbReference type="InterPro" id="IPR022655">
    <property type="entry name" value="DUF1553"/>
</dbReference>
<sequence>MWLRNPKSEARNPKQIQMSKFQIQNADSGVSSWSFAFWNSDLFRISTFGFRVCCLIFVAASLCQAADPVSQFIDAEINAALQEKKLTPAPRAADAELLRRIYLDVLGRIPTADEATRYLDDASTDKHDRLIDELLAQEEMPAYWRTVLDEWLNGNQMGRDFGQDGFLTYLEDALKSSKPWDRIARELLTPDLKDENQRRAAYFLALRVRGGDNDAKIDALTAGVASGLFGVQLQCAKCHDHPFVDQWKQDHYYGLAAFLGRTQEHRLESTPAIKERAEGEVKFVTTEQEEKTAKLMFLDSRVFDEPPPPEDRGKWYAKADGGLPETPYFSRRAVLADYAISADSPFFKRAIVNRMWKQLMGRGLVEPVDQMHEANPASHPELLERLANDFAGGFDLRRLMAGILHSDAYLRSTRWSGGGERPRDADYATAIMKPLTPDQLATSIGLATGHFDQLRAKFEREKKNRKIDEITPSIARALYSRERDVQEFAARFRTGGEGFEANAGQALFLSYNNLMQRQLNPSQGNLTERMMKQNDNAAAARDAFLTILSRPPTDDELTRAAEFLTVEEQQRRQTCTELVWSLLCSSEFRFNH</sequence>
<feature type="domain" description="DUF1549" evidence="1">
    <location>
        <begin position="73"/>
        <end position="263"/>
    </location>
</feature>
<evidence type="ECO:0000259" key="1">
    <source>
        <dbReference type="Pfam" id="PF07583"/>
    </source>
</evidence>
<protein>
    <recommendedName>
        <fullName evidence="5">DUF1549 domain-containing protein</fullName>
    </recommendedName>
</protein>
<dbReference type="KEGG" id="lcre:Pla8534_44000"/>
<reference evidence="3 4" key="1">
    <citation type="submission" date="2019-02" db="EMBL/GenBank/DDBJ databases">
        <title>Deep-cultivation of Planctomycetes and their phenomic and genomic characterization uncovers novel biology.</title>
        <authorList>
            <person name="Wiegand S."/>
            <person name="Jogler M."/>
            <person name="Boedeker C."/>
            <person name="Pinto D."/>
            <person name="Vollmers J."/>
            <person name="Rivas-Marin E."/>
            <person name="Kohn T."/>
            <person name="Peeters S.H."/>
            <person name="Heuer A."/>
            <person name="Rast P."/>
            <person name="Oberbeckmann S."/>
            <person name="Bunk B."/>
            <person name="Jeske O."/>
            <person name="Meyerdierks A."/>
            <person name="Storesund J.E."/>
            <person name="Kallscheuer N."/>
            <person name="Luecker S."/>
            <person name="Lage O.M."/>
            <person name="Pohl T."/>
            <person name="Merkel B.J."/>
            <person name="Hornburger P."/>
            <person name="Mueller R.-W."/>
            <person name="Bruemmer F."/>
            <person name="Labrenz M."/>
            <person name="Spormann A.M."/>
            <person name="Op den Camp H."/>
            <person name="Overmann J."/>
            <person name="Amann R."/>
            <person name="Jetten M.S.M."/>
            <person name="Mascher T."/>
            <person name="Medema M.H."/>
            <person name="Devos D.P."/>
            <person name="Kaster A.-K."/>
            <person name="Ovreas L."/>
            <person name="Rohde M."/>
            <person name="Galperin M.Y."/>
            <person name="Jogler C."/>
        </authorList>
    </citation>
    <scope>NUCLEOTIDE SEQUENCE [LARGE SCALE GENOMIC DNA]</scope>
    <source>
        <strain evidence="3 4">Pla85_3_4</strain>
    </source>
</reference>
<dbReference type="EMBL" id="CP036433">
    <property type="protein sequence ID" value="QDU96579.1"/>
    <property type="molecule type" value="Genomic_DNA"/>
</dbReference>
<keyword evidence="4" id="KW-1185">Reference proteome</keyword>
<accession>A0A518DXK2</accession>
<dbReference type="Pfam" id="PF07587">
    <property type="entry name" value="PSD1"/>
    <property type="match status" value="1"/>
</dbReference>
<feature type="domain" description="DUF1553" evidence="2">
    <location>
        <begin position="331"/>
        <end position="564"/>
    </location>
</feature>
<dbReference type="Pfam" id="PF07583">
    <property type="entry name" value="PSCyt2"/>
    <property type="match status" value="1"/>
</dbReference>
<dbReference type="Proteomes" id="UP000317648">
    <property type="component" value="Chromosome"/>
</dbReference>
<gene>
    <name evidence="3" type="ORF">Pla8534_44000</name>
</gene>